<name>Z9JMB2_9GAMM</name>
<dbReference type="AlphaFoldDB" id="Z9JMB2"/>
<organism evidence="1 2">
    <name type="scientific">Xylella taiwanensis</name>
    <dbReference type="NCBI Taxonomy" id="1444770"/>
    <lineage>
        <taxon>Bacteria</taxon>
        <taxon>Pseudomonadati</taxon>
        <taxon>Pseudomonadota</taxon>
        <taxon>Gammaproteobacteria</taxon>
        <taxon>Lysobacterales</taxon>
        <taxon>Lysobacteraceae</taxon>
        <taxon>Xylella</taxon>
    </lineage>
</organism>
<comment type="caution">
    <text evidence="1">The sequence shown here is derived from an EMBL/GenBank/DDBJ whole genome shotgun (WGS) entry which is preliminary data.</text>
</comment>
<accession>Z9JMB2</accession>
<gene>
    <name evidence="1" type="ORF">AF72_01110</name>
</gene>
<dbReference type="Proteomes" id="UP000020406">
    <property type="component" value="Unassembled WGS sequence"/>
</dbReference>
<dbReference type="EMBL" id="JDSQ01000002">
    <property type="protein sequence ID" value="EWS79108.1"/>
    <property type="molecule type" value="Genomic_DNA"/>
</dbReference>
<dbReference type="eggNOG" id="COG5148">
    <property type="taxonomic scope" value="Bacteria"/>
</dbReference>
<evidence type="ECO:0008006" key="3">
    <source>
        <dbReference type="Google" id="ProtNLM"/>
    </source>
</evidence>
<evidence type="ECO:0000313" key="1">
    <source>
        <dbReference type="EMBL" id="EWS79108.1"/>
    </source>
</evidence>
<dbReference type="KEGG" id="xtw:AB672_05200"/>
<proteinExistence type="predicted"/>
<evidence type="ECO:0000313" key="2">
    <source>
        <dbReference type="Proteomes" id="UP000020406"/>
    </source>
</evidence>
<dbReference type="STRING" id="1444770.AF72_01110"/>
<sequence length="451" mass="49455">MSTGLSQLLQELRNVRQPSRMVSKEGRALFPCELLSALSLLQISAQASYQAVVETGLGLAMGLRMQVLQAAAALGVADPSGICLEPADENVLDLVGRLFDAILRDSYFYPEPRMWIGQLLVPVAKVALLDSRLFECDDHPVWRLLTLLIDACNGNNGENSVEQALLMRVCKIVDTVVREFDNDVQLFLTQEATFSVHYEQYLANTQSAKRHVTEPWITKERRQRAHQIADDALKKHLHGHVLPQAIEHFLSRIWFAHVQQVALLNDGHGPALEAVLALGDALLAQWRQASEGRTPERPWLDDERTGIFDAFSIAGMTLAEAKAGFADLQHVLAAATPQSPAIATSAGTQVVDVLLPVPDESATCGLDTATAAYFRGLSLGTWLDFIGLDGRVQSGQLSWVSPISGRLMFVNHLGRRLCVASPEELSTLMCLGRLRLHRDGDALLQCQTVSG</sequence>
<dbReference type="PATRIC" id="fig|1444770.3.peg.266"/>
<reference evidence="1 2" key="1">
    <citation type="journal article" date="2014" name="Genome Announc.">
        <title>Draft Genome Sequence of Xylella fastidiosa Pear Leaf Scorch Strain in Taiwan.</title>
        <authorList>
            <person name="Su C.C."/>
            <person name="Deng W.L."/>
            <person name="Jan F.J."/>
            <person name="Chang C.J."/>
            <person name="Huang H."/>
            <person name="Chen J."/>
        </authorList>
    </citation>
    <scope>NUCLEOTIDE SEQUENCE [LARGE SCALE GENOMIC DNA]</scope>
    <source>
        <strain evidence="1 2">PLS229</strain>
    </source>
</reference>
<protein>
    <recommendedName>
        <fullName evidence="3">DUF1631 domain-containing protein</fullName>
    </recommendedName>
</protein>
<dbReference type="Pfam" id="PF07793">
    <property type="entry name" value="DUF1631"/>
    <property type="match status" value="1"/>
</dbReference>
<dbReference type="InterPro" id="IPR012434">
    <property type="entry name" value="DUF1631"/>
</dbReference>